<reference evidence="7 8" key="1">
    <citation type="submission" date="2016-10" db="EMBL/GenBank/DDBJ databases">
        <title>Flavobacterium gilvum sp. nov., isolated from stream water.</title>
        <authorList>
            <person name="Shin S.-K."/>
            <person name="Cho Y.-J."/>
            <person name="Yi H."/>
        </authorList>
    </citation>
    <scope>NUCLEOTIDE SEQUENCE [LARGE SCALE GENOMIC DNA]</scope>
    <source>
        <strain evidence="7 8">EM1308</strain>
    </source>
</reference>
<accession>A0AAC9I1Q7</accession>
<sequence>MKSSVIFQKKHKDDDEGYLYIRYFNGSGKKKLVSLNYKINKDHFKDLFYDDINQFKKTTIINYREINSKISSKINDFSIFDDKKNTKTSFVVYFRDYTALQRNPSTSSNYNSVLKKLENYKVKKNKEDILFSDFDYSFVVDFKNYLLETLSVNTTKQYINVIKTILNLAKKEGLYIEKFNYFEDLNLKPTHNNKKILQQSDIETLLNISFYHDFENTIESPLFETRNMLLTSIFCSGIRVSDLLLMRKGDLKETHIEIFTKKTSDYLRVPYNETLLKILFDNYGYFNSKTLKYNSKSLKYEFFDFIKNINDNDFIFSNFLSTEPVLNDYNKDKEMTTEQFNAINRLRVKYNNNLIKLKDLYNLDIVEISSHTGRYSWTNILLNIEGVNLLDISRSLTHKNIGTTESYIERNHGLDRMKNIGDLVSNKVYKDNNENHYSGEDKPDNLPF</sequence>
<evidence type="ECO:0000313" key="7">
    <source>
        <dbReference type="EMBL" id="AOW08431.1"/>
    </source>
</evidence>
<dbReference type="AlphaFoldDB" id="A0AAC9I1Q7"/>
<dbReference type="InterPro" id="IPR025269">
    <property type="entry name" value="SAM-like_dom"/>
</dbReference>
<dbReference type="Gene3D" id="1.10.443.10">
    <property type="entry name" value="Intergrase catalytic core"/>
    <property type="match status" value="1"/>
</dbReference>
<dbReference type="GO" id="GO:0003677">
    <property type="term" value="F:DNA binding"/>
    <property type="evidence" value="ECO:0007669"/>
    <property type="project" value="UniProtKB-UniRule"/>
</dbReference>
<keyword evidence="2" id="KW-0229">DNA integration</keyword>
<protein>
    <recommendedName>
        <fullName evidence="6">Core-binding (CB) domain-containing protein</fullName>
    </recommendedName>
</protein>
<dbReference type="InterPro" id="IPR050090">
    <property type="entry name" value="Tyrosine_recombinase_XerCD"/>
</dbReference>
<dbReference type="PANTHER" id="PTHR30349">
    <property type="entry name" value="PHAGE INTEGRASE-RELATED"/>
    <property type="match status" value="1"/>
</dbReference>
<proteinExistence type="inferred from homology"/>
<dbReference type="EMBL" id="CP017479">
    <property type="protein sequence ID" value="AOW08431.1"/>
    <property type="molecule type" value="Genomic_DNA"/>
</dbReference>
<evidence type="ECO:0000256" key="2">
    <source>
        <dbReference type="ARBA" id="ARBA00022908"/>
    </source>
</evidence>
<dbReference type="Gene3D" id="1.10.150.130">
    <property type="match status" value="1"/>
</dbReference>
<dbReference type="PANTHER" id="PTHR30349:SF64">
    <property type="entry name" value="PROPHAGE INTEGRASE INTD-RELATED"/>
    <property type="match status" value="1"/>
</dbReference>
<dbReference type="InterPro" id="IPR011010">
    <property type="entry name" value="DNA_brk_join_enz"/>
</dbReference>
<dbReference type="SUPFAM" id="SSF56349">
    <property type="entry name" value="DNA breaking-rejoining enzymes"/>
    <property type="match status" value="1"/>
</dbReference>
<dbReference type="Pfam" id="PF00589">
    <property type="entry name" value="Phage_integrase"/>
    <property type="match status" value="1"/>
</dbReference>
<dbReference type="Pfam" id="PF13102">
    <property type="entry name" value="Phage_int_SAM_5"/>
    <property type="match status" value="1"/>
</dbReference>
<dbReference type="PROSITE" id="PS51900">
    <property type="entry name" value="CB"/>
    <property type="match status" value="1"/>
</dbReference>
<keyword evidence="8" id="KW-1185">Reference proteome</keyword>
<dbReference type="RefSeq" id="WP_035633023.1">
    <property type="nucleotide sequence ID" value="NZ_CP017479.1"/>
</dbReference>
<evidence type="ECO:0000256" key="5">
    <source>
        <dbReference type="PROSITE-ProRule" id="PRU01248"/>
    </source>
</evidence>
<dbReference type="Proteomes" id="UP000175968">
    <property type="component" value="Chromosome"/>
</dbReference>
<evidence type="ECO:0000259" key="6">
    <source>
        <dbReference type="PROSITE" id="PS51900"/>
    </source>
</evidence>
<evidence type="ECO:0000256" key="1">
    <source>
        <dbReference type="ARBA" id="ARBA00008857"/>
    </source>
</evidence>
<dbReference type="InterPro" id="IPR013762">
    <property type="entry name" value="Integrase-like_cat_sf"/>
</dbReference>
<comment type="similarity">
    <text evidence="1">Belongs to the 'phage' integrase family.</text>
</comment>
<dbReference type="GO" id="GO:0006310">
    <property type="term" value="P:DNA recombination"/>
    <property type="evidence" value="ECO:0007669"/>
    <property type="project" value="UniProtKB-KW"/>
</dbReference>
<gene>
    <name evidence="7" type="ORF">EM308_02345</name>
</gene>
<dbReference type="GO" id="GO:0015074">
    <property type="term" value="P:DNA integration"/>
    <property type="evidence" value="ECO:0007669"/>
    <property type="project" value="UniProtKB-KW"/>
</dbReference>
<evidence type="ECO:0000313" key="8">
    <source>
        <dbReference type="Proteomes" id="UP000175968"/>
    </source>
</evidence>
<evidence type="ECO:0000256" key="4">
    <source>
        <dbReference type="ARBA" id="ARBA00023172"/>
    </source>
</evidence>
<evidence type="ECO:0000256" key="3">
    <source>
        <dbReference type="ARBA" id="ARBA00023125"/>
    </source>
</evidence>
<name>A0AAC9I1Q7_9FLAO</name>
<dbReference type="InterPro" id="IPR044068">
    <property type="entry name" value="CB"/>
</dbReference>
<organism evidence="7 8">
    <name type="scientific">Flavobacterium gilvum</name>
    <dbReference type="NCBI Taxonomy" id="1492737"/>
    <lineage>
        <taxon>Bacteria</taxon>
        <taxon>Pseudomonadati</taxon>
        <taxon>Bacteroidota</taxon>
        <taxon>Flavobacteriia</taxon>
        <taxon>Flavobacteriales</taxon>
        <taxon>Flavobacteriaceae</taxon>
        <taxon>Flavobacterium</taxon>
    </lineage>
</organism>
<keyword evidence="3 5" id="KW-0238">DNA-binding</keyword>
<dbReference type="InterPro" id="IPR002104">
    <property type="entry name" value="Integrase_catalytic"/>
</dbReference>
<dbReference type="KEGG" id="fgl:EM308_02345"/>
<dbReference type="InterPro" id="IPR010998">
    <property type="entry name" value="Integrase_recombinase_N"/>
</dbReference>
<keyword evidence="4" id="KW-0233">DNA recombination</keyword>
<feature type="domain" description="Core-binding (CB)" evidence="6">
    <location>
        <begin position="85"/>
        <end position="170"/>
    </location>
</feature>